<dbReference type="InterPro" id="IPR041679">
    <property type="entry name" value="DNA2/NAM7-like_C"/>
</dbReference>
<keyword evidence="8" id="KW-1185">Reference proteome</keyword>
<dbReference type="Pfam" id="PF13087">
    <property type="entry name" value="AAA_12"/>
    <property type="match status" value="1"/>
</dbReference>
<dbReference type="InterPro" id="IPR047187">
    <property type="entry name" value="SF1_C_Upf1"/>
</dbReference>
<evidence type="ECO:0000259" key="6">
    <source>
        <dbReference type="Pfam" id="PF13482"/>
    </source>
</evidence>
<sequence length="1058" mass="115151">VTAARDGADVIYQGTFFDGRFLGFCDFLVREGDAYAVYDTKLARSAKVEALLQLAAYGAALESSGVPVASHVHLILGDNSVSSHAFADLAPVYTQRRTHLQDLVDGHRRRGVPARWNDPQHSACGRCEVCEPQVAAHRDLLLVAGMRSTQRARLIAGCVTTIDELAAREEPVADMSHRTYASLRAQASAQVRQERDGEPFVDVFSPASLAALPEPDDGDIFFDFEGDPLWCEDGSAGWGLEYLFGVVEGPATTPRFRPFWAHNRSEERRALLDFLDYVTERRRLHPKMHVYHYASYEKSALLRLAGRYGVGEEAVDNLLRDGVLVDLYPIVRASIRVGQPSYSIKKLEPLYMDGREGDVLDAGASIAAYARYCDLRDAGKDDAAAELLASIASYNEDDCISTLHLRDWLSARAREHGVATSGVVHEEAAIPPEPHPVETKLLEYVGGTLGGERTADQQAAALMAAALMAAALGYHRRERKPFWWSHFDRLSHPVDEWADTRDTLVATSVTVEEDWHTPKGKRKPRRHLRLVGDFDTGSTVRADDKVFLLYEQPAPEGLPDGGPCTRAWSNGTVLERSIDPEFHDVLVVAEMRQLEREYPTLPMALTPGSPIPSSSIEKAVETAAEGMCGHLPELPRTPAVDVLRRIRPRTRSGAALPTVSGGDFATAITVALLDLDNSYVAVQGPPGTGKTYTGSRVVASLVREHGWRVGVVAQSHSVVENMLDGIVEAGLPGEIVVKGKAKTRNPAWTPFKDTKGVAVHLAAREGGYVVGGTAWDFTNVNCIPPDSLDLLVIDEAGQFCLANTVAVASCARNLLLLGDPQQLPQVSQGTHPEPADASALGWLADGHGALPADRGYFLSRTWRMHPALCERVSNLSYEGRLFSQIDVTTGRSLEGVPPGVRTAIVEHVGNATCSAEEVDEIVRRIRALLGTPWRGRASEPARPLDETDVLVVAPYNAQVALLRRTLATAGLERVEVGTVDKFQGRQAAVVLMSMTASAIEDVPRGMSFLLSRNRLNVALSRGQWEAIVVRSRALTDHLPSTPEGLTELGAFLRSTGGP</sequence>
<dbReference type="Pfam" id="PF13482">
    <property type="entry name" value="RNase_H_2"/>
    <property type="match status" value="1"/>
</dbReference>
<dbReference type="CDD" id="cd18808">
    <property type="entry name" value="SF1_C_Upf1"/>
    <property type="match status" value="1"/>
</dbReference>
<keyword evidence="3" id="KW-0347">Helicase</keyword>
<gene>
    <name evidence="7" type="ORF">Q8814_25185</name>
</gene>
<dbReference type="InterPro" id="IPR027417">
    <property type="entry name" value="P-loop_NTPase"/>
</dbReference>
<evidence type="ECO:0000256" key="2">
    <source>
        <dbReference type="ARBA" id="ARBA00022801"/>
    </source>
</evidence>
<evidence type="ECO:0000313" key="7">
    <source>
        <dbReference type="EMBL" id="MEE2035360.1"/>
    </source>
</evidence>
<protein>
    <submittedName>
        <fullName evidence="7">TM0106 family RecB-like putative nuclease</fullName>
    </submittedName>
</protein>
<keyword evidence="1" id="KW-0547">Nucleotide-binding</keyword>
<comment type="caution">
    <text evidence="7">The sequence shown here is derived from an EMBL/GenBank/DDBJ whole genome shotgun (WGS) entry which is preliminary data.</text>
</comment>
<accession>A0ABU7JZB9</accession>
<organism evidence="7 8">
    <name type="scientific">Rhodococcus chondri</name>
    <dbReference type="NCBI Taxonomy" id="3065941"/>
    <lineage>
        <taxon>Bacteria</taxon>
        <taxon>Bacillati</taxon>
        <taxon>Actinomycetota</taxon>
        <taxon>Actinomycetes</taxon>
        <taxon>Mycobacteriales</taxon>
        <taxon>Nocardiaceae</taxon>
        <taxon>Rhodococcus</taxon>
    </lineage>
</organism>
<dbReference type="InterPro" id="IPR012337">
    <property type="entry name" value="RNaseH-like_sf"/>
</dbReference>
<feature type="non-terminal residue" evidence="7">
    <location>
        <position position="1"/>
    </location>
</feature>
<evidence type="ECO:0000256" key="3">
    <source>
        <dbReference type="ARBA" id="ARBA00022806"/>
    </source>
</evidence>
<evidence type="ECO:0000256" key="4">
    <source>
        <dbReference type="ARBA" id="ARBA00022840"/>
    </source>
</evidence>
<dbReference type="Gene3D" id="3.40.50.300">
    <property type="entry name" value="P-loop containing nucleotide triphosphate hydrolases"/>
    <property type="match status" value="2"/>
</dbReference>
<dbReference type="RefSeq" id="WP_330154684.1">
    <property type="nucleotide sequence ID" value="NZ_JAUZMZ010000293.1"/>
</dbReference>
<proteinExistence type="predicted"/>
<dbReference type="CDD" id="cd17934">
    <property type="entry name" value="DEXXQc_Upf1-like"/>
    <property type="match status" value="1"/>
</dbReference>
<evidence type="ECO:0000313" key="8">
    <source>
        <dbReference type="Proteomes" id="UP001331936"/>
    </source>
</evidence>
<dbReference type="NCBIfam" id="TIGR03491">
    <property type="entry name" value="TM0106 family RecB-like putative nuclease"/>
    <property type="match status" value="1"/>
</dbReference>
<evidence type="ECO:0000256" key="1">
    <source>
        <dbReference type="ARBA" id="ARBA00022741"/>
    </source>
</evidence>
<keyword evidence="4" id="KW-0067">ATP-binding</keyword>
<dbReference type="Proteomes" id="UP001331936">
    <property type="component" value="Unassembled WGS sequence"/>
</dbReference>
<reference evidence="7 8" key="1">
    <citation type="submission" date="2023-08" db="EMBL/GenBank/DDBJ databases">
        <authorList>
            <person name="Girao M."/>
            <person name="Carvalho M.F."/>
        </authorList>
    </citation>
    <scope>NUCLEOTIDE SEQUENCE [LARGE SCALE GENOMIC DNA]</scope>
    <source>
        <strain evidence="7 8">CC-R104</strain>
    </source>
</reference>
<dbReference type="PANTHER" id="PTHR43788:SF8">
    <property type="entry name" value="DNA-BINDING PROTEIN SMUBP-2"/>
    <property type="match status" value="1"/>
</dbReference>
<dbReference type="InterPro" id="IPR050534">
    <property type="entry name" value="Coronavir_polyprotein_1ab"/>
</dbReference>
<dbReference type="PANTHER" id="PTHR43788">
    <property type="entry name" value="DNA2/NAM7 HELICASE FAMILY MEMBER"/>
    <property type="match status" value="1"/>
</dbReference>
<dbReference type="SUPFAM" id="SSF53098">
    <property type="entry name" value="Ribonuclease H-like"/>
    <property type="match status" value="1"/>
</dbReference>
<dbReference type="EMBL" id="JAUZMZ010000293">
    <property type="protein sequence ID" value="MEE2035360.1"/>
    <property type="molecule type" value="Genomic_DNA"/>
</dbReference>
<dbReference type="SUPFAM" id="SSF52540">
    <property type="entry name" value="P-loop containing nucleoside triphosphate hydrolases"/>
    <property type="match status" value="1"/>
</dbReference>
<feature type="domain" description="YprB ribonuclease H-like" evidence="6">
    <location>
        <begin position="220"/>
        <end position="409"/>
    </location>
</feature>
<feature type="domain" description="DNA2/NAM7 helicase-like C-terminal" evidence="5">
    <location>
        <begin position="856"/>
        <end position="1029"/>
    </location>
</feature>
<name>A0ABU7JZB9_9NOCA</name>
<dbReference type="Pfam" id="PF13604">
    <property type="entry name" value="AAA_30"/>
    <property type="match status" value="1"/>
</dbReference>
<dbReference type="InterPro" id="IPR019993">
    <property type="entry name" value="RecB_nuclease_TM0106_put"/>
</dbReference>
<evidence type="ECO:0000259" key="5">
    <source>
        <dbReference type="Pfam" id="PF13087"/>
    </source>
</evidence>
<dbReference type="InterPro" id="IPR038720">
    <property type="entry name" value="YprB_RNase_H-like_dom"/>
</dbReference>
<keyword evidence="2" id="KW-0378">Hydrolase</keyword>